<evidence type="ECO:0000313" key="2">
    <source>
        <dbReference type="EMBL" id="KAK7582749.1"/>
    </source>
</evidence>
<keyword evidence="3" id="KW-1185">Reference proteome</keyword>
<evidence type="ECO:0000256" key="1">
    <source>
        <dbReference type="SAM" id="MobiDB-lite"/>
    </source>
</evidence>
<dbReference type="AlphaFoldDB" id="A0AAN9TTF9"/>
<proteinExistence type="predicted"/>
<sequence>MLISTPSIPVSKAGPSASDAEPTPVISNTITTSKCSDFSVSSLCRDLKKTSKNSSESNDCKISDDAIIVGGLGSNWKPDHNVNFSAISASLPILNSVLPNPPSIVGKATKQAAESEKLNLYYSGFKSRKQKAENKNLKLKGETEV</sequence>
<feature type="region of interest" description="Disordered" evidence="1">
    <location>
        <begin position="1"/>
        <end position="28"/>
    </location>
</feature>
<dbReference type="Proteomes" id="UP001367676">
    <property type="component" value="Unassembled WGS sequence"/>
</dbReference>
<organism evidence="2 3">
    <name type="scientific">Parthenolecanium corni</name>
    <dbReference type="NCBI Taxonomy" id="536013"/>
    <lineage>
        <taxon>Eukaryota</taxon>
        <taxon>Metazoa</taxon>
        <taxon>Ecdysozoa</taxon>
        <taxon>Arthropoda</taxon>
        <taxon>Hexapoda</taxon>
        <taxon>Insecta</taxon>
        <taxon>Pterygota</taxon>
        <taxon>Neoptera</taxon>
        <taxon>Paraneoptera</taxon>
        <taxon>Hemiptera</taxon>
        <taxon>Sternorrhyncha</taxon>
        <taxon>Coccoidea</taxon>
        <taxon>Coccidae</taxon>
        <taxon>Parthenolecanium</taxon>
    </lineage>
</organism>
<dbReference type="EMBL" id="JBBCAQ010000033">
    <property type="protein sequence ID" value="KAK7582749.1"/>
    <property type="molecule type" value="Genomic_DNA"/>
</dbReference>
<protein>
    <submittedName>
        <fullName evidence="2">Uncharacterized protein</fullName>
    </submittedName>
</protein>
<evidence type="ECO:0000313" key="3">
    <source>
        <dbReference type="Proteomes" id="UP001367676"/>
    </source>
</evidence>
<gene>
    <name evidence="2" type="ORF">V9T40_014194</name>
</gene>
<accession>A0AAN9TTF9</accession>
<comment type="caution">
    <text evidence="2">The sequence shown here is derived from an EMBL/GenBank/DDBJ whole genome shotgun (WGS) entry which is preliminary data.</text>
</comment>
<reference evidence="2 3" key="1">
    <citation type="submission" date="2024-03" db="EMBL/GenBank/DDBJ databases">
        <title>Adaptation during the transition from Ophiocordyceps entomopathogen to insect associate is accompanied by gene loss and intensified selection.</title>
        <authorList>
            <person name="Ward C.M."/>
            <person name="Onetto C.A."/>
            <person name="Borneman A.R."/>
        </authorList>
    </citation>
    <scope>NUCLEOTIDE SEQUENCE [LARGE SCALE GENOMIC DNA]</scope>
    <source>
        <strain evidence="2">AWRI1</strain>
        <tissue evidence="2">Single Adult Female</tissue>
    </source>
</reference>
<name>A0AAN9TTF9_9HEMI</name>